<dbReference type="SUPFAM" id="SSF53756">
    <property type="entry name" value="UDP-Glycosyltransferase/glycogen phosphorylase"/>
    <property type="match status" value="1"/>
</dbReference>
<evidence type="ECO:0000259" key="1">
    <source>
        <dbReference type="Pfam" id="PF13439"/>
    </source>
</evidence>
<gene>
    <name evidence="2" type="ordered locus">Cagg_2959</name>
</gene>
<dbReference type="Pfam" id="PF13692">
    <property type="entry name" value="Glyco_trans_1_4"/>
    <property type="match status" value="1"/>
</dbReference>
<dbReference type="KEGG" id="cag:Cagg_2959"/>
<dbReference type="STRING" id="326427.Cagg_2959"/>
<organism evidence="2 3">
    <name type="scientific">Chloroflexus aggregans (strain MD-66 / DSM 9485)</name>
    <dbReference type="NCBI Taxonomy" id="326427"/>
    <lineage>
        <taxon>Bacteria</taxon>
        <taxon>Bacillati</taxon>
        <taxon>Chloroflexota</taxon>
        <taxon>Chloroflexia</taxon>
        <taxon>Chloroflexales</taxon>
        <taxon>Chloroflexineae</taxon>
        <taxon>Chloroflexaceae</taxon>
        <taxon>Chloroflexus</taxon>
    </lineage>
</organism>
<accession>B8G686</accession>
<dbReference type="InterPro" id="IPR028098">
    <property type="entry name" value="Glyco_trans_4-like_N"/>
</dbReference>
<dbReference type="CAZy" id="GT4">
    <property type="family name" value="Glycosyltransferase Family 4"/>
</dbReference>
<dbReference type="HOGENOM" id="CLU_009583_2_2_0"/>
<sequence>MRILYLASGIPVPGTLGGSIHTLEVARGLAQRGHDVHVVAASRELPLSYVRLRPMRQLTAQSWNGFTLYHQDIPKALSLLGTAAIIKLTRQLRPDLIMERYYNFAGAGLIAARRLGIPTLLEVNALIVDPPEILKRRIDDALGGPFRRWAEQQCRWASRIVTPLHTTVPAGIPRDKIIELPWGANVETFTPPPTPPPGPPKVIFMGSFRAWHGVSDFVYAARLLIERGHPAHFVLIGDGPERAAAESLAAPYRDRFTFTGAVPHQQIPTLLGQGHLGVAPFNTAPHPALRAAGFFWSPLKIYEYMAAGLPVVTAAIPPLTTIIREGIEGALFREGDVHDLAAAIERVLVNPAAAFAMGQRARARVVAEFSWQRHCAELEHIGESLIKTNSHHILRKIQ</sequence>
<reference evidence="2" key="1">
    <citation type="submission" date="2008-12" db="EMBL/GenBank/DDBJ databases">
        <title>Complete sequence of Chloroflexus aggregans DSM 9485.</title>
        <authorList>
            <consortium name="US DOE Joint Genome Institute"/>
            <person name="Lucas S."/>
            <person name="Copeland A."/>
            <person name="Lapidus A."/>
            <person name="Glavina del Rio T."/>
            <person name="Dalin E."/>
            <person name="Tice H."/>
            <person name="Pitluck S."/>
            <person name="Foster B."/>
            <person name="Larimer F."/>
            <person name="Land M."/>
            <person name="Hauser L."/>
            <person name="Kyrpides N."/>
            <person name="Mikhailova N."/>
            <person name="Bryant D."/>
            <person name="Richardson P."/>
        </authorList>
    </citation>
    <scope>NUCLEOTIDE SEQUENCE</scope>
    <source>
        <strain evidence="2">DSM 9485</strain>
    </source>
</reference>
<dbReference type="Gene3D" id="3.40.50.2000">
    <property type="entry name" value="Glycogen Phosphorylase B"/>
    <property type="match status" value="2"/>
</dbReference>
<dbReference type="Proteomes" id="UP000002508">
    <property type="component" value="Chromosome"/>
</dbReference>
<dbReference type="EMBL" id="CP001337">
    <property type="protein sequence ID" value="ACL25819.1"/>
    <property type="molecule type" value="Genomic_DNA"/>
</dbReference>
<dbReference type="PANTHER" id="PTHR12526:SF600">
    <property type="entry name" value="GLYCOSYL TRANSFERASE GROUP 1"/>
    <property type="match status" value="1"/>
</dbReference>
<evidence type="ECO:0000313" key="3">
    <source>
        <dbReference type="Proteomes" id="UP000002508"/>
    </source>
</evidence>
<feature type="domain" description="Glycosyltransferase subfamily 4-like N-terminal" evidence="1">
    <location>
        <begin position="17"/>
        <end position="166"/>
    </location>
</feature>
<evidence type="ECO:0000313" key="2">
    <source>
        <dbReference type="EMBL" id="ACL25819.1"/>
    </source>
</evidence>
<dbReference type="Pfam" id="PF13439">
    <property type="entry name" value="Glyco_transf_4"/>
    <property type="match status" value="1"/>
</dbReference>
<protein>
    <submittedName>
        <fullName evidence="2">Glycosyl transferase group 1</fullName>
    </submittedName>
</protein>
<proteinExistence type="predicted"/>
<dbReference type="PANTHER" id="PTHR12526">
    <property type="entry name" value="GLYCOSYLTRANSFERASE"/>
    <property type="match status" value="1"/>
</dbReference>
<dbReference type="CDD" id="cd03801">
    <property type="entry name" value="GT4_PimA-like"/>
    <property type="match status" value="1"/>
</dbReference>
<keyword evidence="3" id="KW-1185">Reference proteome</keyword>
<dbReference type="RefSeq" id="WP_015941675.1">
    <property type="nucleotide sequence ID" value="NC_011831.1"/>
</dbReference>
<dbReference type="eggNOG" id="COG0438">
    <property type="taxonomic scope" value="Bacteria"/>
</dbReference>
<keyword evidence="2" id="KW-0808">Transferase</keyword>
<name>B8G686_CHLAD</name>
<dbReference type="AlphaFoldDB" id="B8G686"/>
<dbReference type="GO" id="GO:0016757">
    <property type="term" value="F:glycosyltransferase activity"/>
    <property type="evidence" value="ECO:0007669"/>
    <property type="project" value="TreeGrafter"/>
</dbReference>
<dbReference type="OrthoDB" id="9813214at2"/>